<evidence type="ECO:0000313" key="2">
    <source>
        <dbReference type="Proteomes" id="UP001208938"/>
    </source>
</evidence>
<reference evidence="1 2" key="1">
    <citation type="submission" date="2022-10" db="EMBL/GenBank/DDBJ databases">
        <title>Pararhodobacter sp. nov., isolated from marine algae.</title>
        <authorList>
            <person name="Choi B.J."/>
            <person name="Kim J.M."/>
            <person name="Lee J.K."/>
            <person name="Choi D.G."/>
            <person name="Jeon C.O."/>
        </authorList>
    </citation>
    <scope>NUCLEOTIDE SEQUENCE [LARGE SCALE GENOMIC DNA]</scope>
    <source>
        <strain evidence="1 2">ZQ420</strain>
    </source>
</reference>
<sequence length="47" mass="5005">MPTEVLHVAECPADDPRAAQTLVRALHPTGFALVVVFVSPSPPTPLR</sequence>
<comment type="caution">
    <text evidence="1">The sequence shown here is derived from an EMBL/GenBank/DDBJ whole genome shotgun (WGS) entry which is preliminary data.</text>
</comment>
<protein>
    <submittedName>
        <fullName evidence="1">Uncharacterized protein</fullName>
    </submittedName>
</protein>
<proteinExistence type="predicted"/>
<dbReference type="Proteomes" id="UP001208938">
    <property type="component" value="Unassembled WGS sequence"/>
</dbReference>
<keyword evidence="2" id="KW-1185">Reference proteome</keyword>
<accession>A0ABT3H1I7</accession>
<organism evidence="1 2">
    <name type="scientific">Pararhodobacter zhoushanensis</name>
    <dbReference type="NCBI Taxonomy" id="2479545"/>
    <lineage>
        <taxon>Bacteria</taxon>
        <taxon>Pseudomonadati</taxon>
        <taxon>Pseudomonadota</taxon>
        <taxon>Alphaproteobacteria</taxon>
        <taxon>Rhodobacterales</taxon>
        <taxon>Paracoccaceae</taxon>
        <taxon>Pararhodobacter</taxon>
    </lineage>
</organism>
<dbReference type="EMBL" id="JAPDFL010000001">
    <property type="protein sequence ID" value="MCW1933651.1"/>
    <property type="molecule type" value="Genomic_DNA"/>
</dbReference>
<name>A0ABT3H1I7_9RHOB</name>
<evidence type="ECO:0000313" key="1">
    <source>
        <dbReference type="EMBL" id="MCW1933651.1"/>
    </source>
</evidence>
<gene>
    <name evidence="1" type="ORF">OKW52_15645</name>
</gene>